<name>A0ABR2HUE0_9EUKA</name>
<dbReference type="Proteomes" id="UP001470230">
    <property type="component" value="Unassembled WGS sequence"/>
</dbReference>
<dbReference type="EMBL" id="JAPFFF010000023">
    <property type="protein sequence ID" value="KAK8852628.1"/>
    <property type="molecule type" value="Genomic_DNA"/>
</dbReference>
<organism evidence="2 3">
    <name type="scientific">Tritrichomonas musculus</name>
    <dbReference type="NCBI Taxonomy" id="1915356"/>
    <lineage>
        <taxon>Eukaryota</taxon>
        <taxon>Metamonada</taxon>
        <taxon>Parabasalia</taxon>
        <taxon>Tritrichomonadida</taxon>
        <taxon>Tritrichomonadidae</taxon>
        <taxon>Tritrichomonas</taxon>
    </lineage>
</organism>
<gene>
    <name evidence="2" type="ORF">M9Y10_017616</name>
</gene>
<protein>
    <submittedName>
        <fullName evidence="2">Uncharacterized protein</fullName>
    </submittedName>
</protein>
<reference evidence="2 3" key="1">
    <citation type="submission" date="2024-04" db="EMBL/GenBank/DDBJ databases">
        <title>Tritrichomonas musculus Genome.</title>
        <authorList>
            <person name="Alves-Ferreira E."/>
            <person name="Grigg M."/>
            <person name="Lorenzi H."/>
            <person name="Galac M."/>
        </authorList>
    </citation>
    <scope>NUCLEOTIDE SEQUENCE [LARGE SCALE GENOMIC DNA]</scope>
    <source>
        <strain evidence="2 3">EAF2021</strain>
    </source>
</reference>
<accession>A0ABR2HUE0</accession>
<feature type="region of interest" description="Disordered" evidence="1">
    <location>
        <begin position="106"/>
        <end position="151"/>
    </location>
</feature>
<feature type="compositionally biased region" description="Basic and acidic residues" evidence="1">
    <location>
        <begin position="111"/>
        <end position="144"/>
    </location>
</feature>
<evidence type="ECO:0000313" key="2">
    <source>
        <dbReference type="EMBL" id="KAK8852628.1"/>
    </source>
</evidence>
<comment type="caution">
    <text evidence="2">The sequence shown here is derived from an EMBL/GenBank/DDBJ whole genome shotgun (WGS) entry which is preliminary data.</text>
</comment>
<sequence length="151" mass="18026">MSRGRKPNPENFDFDSYEKNYFNEEVPIKKKKEQKMKLRKATWKRMIRMQHDILSIMETNKSLSETMRNIQMSFQCLQTKSQFDFCGPIKFTATIEPYKFEIPVNRIMPEVQKDESNKEKESNLVKESHTEKETKSDNDEKTDSENPFVVE</sequence>
<evidence type="ECO:0000256" key="1">
    <source>
        <dbReference type="SAM" id="MobiDB-lite"/>
    </source>
</evidence>
<proteinExistence type="predicted"/>
<keyword evidence="3" id="KW-1185">Reference proteome</keyword>
<evidence type="ECO:0000313" key="3">
    <source>
        <dbReference type="Proteomes" id="UP001470230"/>
    </source>
</evidence>